<feature type="compositionally biased region" description="Basic residues" evidence="1">
    <location>
        <begin position="379"/>
        <end position="391"/>
    </location>
</feature>
<evidence type="ECO:0000256" key="1">
    <source>
        <dbReference type="SAM" id="MobiDB-lite"/>
    </source>
</evidence>
<gene>
    <name evidence="2" type="ORF">AB675_5145</name>
</gene>
<accession>A0A0N1HA24</accession>
<dbReference type="RefSeq" id="XP_017999225.1">
    <property type="nucleotide sequence ID" value="XM_018145334.1"/>
</dbReference>
<comment type="caution">
    <text evidence="2">The sequence shown here is derived from an EMBL/GenBank/DDBJ whole genome shotgun (WGS) entry which is preliminary data.</text>
</comment>
<dbReference type="OrthoDB" id="194443at2759"/>
<protein>
    <recommendedName>
        <fullName evidence="4">BTB domain-containing protein</fullName>
    </recommendedName>
</protein>
<dbReference type="EMBL" id="LFJN01000015">
    <property type="protein sequence ID" value="KPI39262.1"/>
    <property type="molecule type" value="Genomic_DNA"/>
</dbReference>
<dbReference type="VEuPathDB" id="FungiDB:AB675_5145"/>
<feature type="region of interest" description="Disordered" evidence="1">
    <location>
        <begin position="234"/>
        <end position="270"/>
    </location>
</feature>
<reference evidence="2 3" key="1">
    <citation type="submission" date="2015-06" db="EMBL/GenBank/DDBJ databases">
        <title>Draft genome of the ant-associated black yeast Phialophora attae CBS 131958.</title>
        <authorList>
            <person name="Moreno L.F."/>
            <person name="Stielow B.J."/>
            <person name="de Hoog S."/>
            <person name="Vicente V.A."/>
            <person name="Weiss V.A."/>
            <person name="de Vries M."/>
            <person name="Cruz L.M."/>
            <person name="Souza E.M."/>
        </authorList>
    </citation>
    <scope>NUCLEOTIDE SEQUENCE [LARGE SCALE GENOMIC DNA]</scope>
    <source>
        <strain evidence="2 3">CBS 131958</strain>
    </source>
</reference>
<dbReference type="AlphaFoldDB" id="A0A0N1HA24"/>
<feature type="compositionally biased region" description="Basic and acidic residues" evidence="1">
    <location>
        <begin position="367"/>
        <end position="377"/>
    </location>
</feature>
<name>A0A0N1HA24_9EURO</name>
<feature type="compositionally biased region" description="Acidic residues" evidence="1">
    <location>
        <begin position="326"/>
        <end position="335"/>
    </location>
</feature>
<sequence length="399" mass="44230">MENSHEEQYIQWCESPRIEVAVVDSGTRGASRFFPRDLLTRRSRRLRQVLQQQPDQVIELEGITTRTVKHFFIWSHSLHPSISHDVTFDNAAELGMLASRFQIPALSNQITDRIRSHIASDEWELQAAIVDQIYGVASSGSPLREVIRAALGKLPRSIVEPRNDHEEWRATVRKHSELGFDFFGALSAPWSADAYLSGVCRFHDHTNVLDQKSNELCDGCPYADEDCYPLSVPEQPRTTVSNDVKSQKKTAKLSSGDAVHNVVPKPKEGFVDESPPALVRQRVGNCIMITTDDFFDPKVNGLGAIAEGAVETNGGRPSLLKNGTMDSDDAIDDANEPITSEDQADEFHNARTIGTMTEVLNGEVDGSGEKADDEAPKMMRSKSKNKKKKRGPSFSVGTI</sequence>
<keyword evidence="3" id="KW-1185">Reference proteome</keyword>
<organism evidence="2 3">
    <name type="scientific">Cyphellophora attinorum</name>
    <dbReference type="NCBI Taxonomy" id="1664694"/>
    <lineage>
        <taxon>Eukaryota</taxon>
        <taxon>Fungi</taxon>
        <taxon>Dikarya</taxon>
        <taxon>Ascomycota</taxon>
        <taxon>Pezizomycotina</taxon>
        <taxon>Eurotiomycetes</taxon>
        <taxon>Chaetothyriomycetidae</taxon>
        <taxon>Chaetothyriales</taxon>
        <taxon>Cyphellophoraceae</taxon>
        <taxon>Cyphellophora</taxon>
    </lineage>
</organism>
<dbReference type="GeneID" id="28737213"/>
<evidence type="ECO:0008006" key="4">
    <source>
        <dbReference type="Google" id="ProtNLM"/>
    </source>
</evidence>
<feature type="region of interest" description="Disordered" evidence="1">
    <location>
        <begin position="312"/>
        <end position="399"/>
    </location>
</feature>
<dbReference type="Proteomes" id="UP000038010">
    <property type="component" value="Unassembled WGS sequence"/>
</dbReference>
<proteinExistence type="predicted"/>
<dbReference type="STRING" id="1664694.A0A0N1HA24"/>
<evidence type="ECO:0000313" key="2">
    <source>
        <dbReference type="EMBL" id="KPI39262.1"/>
    </source>
</evidence>
<evidence type="ECO:0000313" key="3">
    <source>
        <dbReference type="Proteomes" id="UP000038010"/>
    </source>
</evidence>